<feature type="transmembrane region" description="Helical" evidence="10">
    <location>
        <begin position="167"/>
        <end position="186"/>
    </location>
</feature>
<keyword evidence="3 9" id="KW-0813">Transport</keyword>
<dbReference type="InterPro" id="IPR018076">
    <property type="entry name" value="T2SS_GspF_dom"/>
</dbReference>
<dbReference type="GO" id="GO:0005886">
    <property type="term" value="C:plasma membrane"/>
    <property type="evidence" value="ECO:0007669"/>
    <property type="project" value="UniProtKB-SubCell"/>
</dbReference>
<feature type="transmembrane region" description="Helical" evidence="10">
    <location>
        <begin position="374"/>
        <end position="395"/>
    </location>
</feature>
<protein>
    <submittedName>
        <fullName evidence="12">Type II secretion system F family protein</fullName>
    </submittedName>
</protein>
<comment type="subcellular location">
    <subcellularLocation>
        <location evidence="1">Cell inner membrane</location>
        <topology evidence="1">Multi-pass membrane protein</topology>
    </subcellularLocation>
    <subcellularLocation>
        <location evidence="9">Cell membrane</location>
        <topology evidence="9">Multi-pass membrane protein</topology>
    </subcellularLocation>
</comment>
<sequence>MAEFQYLAVDELGKRQKGVIASQTKGAAIAELKKRGLMVRAIEEKPKSFLHMEIQIGKPVKTEDFVVYCRQFATLIRAGVSLVDATNILSNQVDGKVLRKTLIEVTEKLRKGTALSQAVGEFPKIFPPIFINMVRAGEEAGNLDDVLERLAIQFEKDYFTMEKVKSAMTYPIVVGIFSILSIAYLLTNVVPQFAGILTAAGTEIPALTRWVMGISNSLVEQWYLWLLGIAALLLACKLISSNPKGRYAIDYMKLRLPIFGVVFRKAAIARFTRTLGSLFNSSVPVLQSLSVVERVIGNAVIAEVIRNSRESLSAGQRLSDPLRRSWVFPPLVTQMIAIGEETGALDHMLGKIADFYESDVENTVDKLKSLIEPIMLLIVAGVVGTIIASIMLPMFKIYETIH</sequence>
<keyword evidence="6 9" id="KW-0812">Transmembrane</keyword>
<evidence type="ECO:0000256" key="3">
    <source>
        <dbReference type="ARBA" id="ARBA00022448"/>
    </source>
</evidence>
<dbReference type="AlphaFoldDB" id="A0A3M8DR18"/>
<dbReference type="GO" id="GO:0009306">
    <property type="term" value="P:protein secretion"/>
    <property type="evidence" value="ECO:0007669"/>
    <property type="project" value="InterPro"/>
</dbReference>
<dbReference type="FunFam" id="1.20.81.30:FF:000001">
    <property type="entry name" value="Type II secretion system protein F"/>
    <property type="match status" value="2"/>
</dbReference>
<proteinExistence type="inferred from homology"/>
<keyword evidence="7 10" id="KW-1133">Transmembrane helix</keyword>
<dbReference type="OrthoDB" id="9805682at2"/>
<name>A0A3M8DR18_9BACL</name>
<evidence type="ECO:0000313" key="12">
    <source>
        <dbReference type="EMBL" id="RNB90563.1"/>
    </source>
</evidence>
<dbReference type="Pfam" id="PF00482">
    <property type="entry name" value="T2SSF"/>
    <property type="match status" value="2"/>
</dbReference>
<comment type="caution">
    <text evidence="12">The sequence shown here is derived from an EMBL/GenBank/DDBJ whole genome shotgun (WGS) entry which is preliminary data.</text>
</comment>
<dbReference type="InterPro" id="IPR042094">
    <property type="entry name" value="T2SS_GspF_sf"/>
</dbReference>
<keyword evidence="5" id="KW-0997">Cell inner membrane</keyword>
<evidence type="ECO:0000256" key="2">
    <source>
        <dbReference type="ARBA" id="ARBA00005745"/>
    </source>
</evidence>
<keyword evidence="8 10" id="KW-0472">Membrane</keyword>
<comment type="similarity">
    <text evidence="2 9">Belongs to the GSP F family.</text>
</comment>
<dbReference type="InterPro" id="IPR003004">
    <property type="entry name" value="GspF/PilC"/>
</dbReference>
<keyword evidence="13" id="KW-1185">Reference proteome</keyword>
<evidence type="ECO:0000259" key="11">
    <source>
        <dbReference type="Pfam" id="PF00482"/>
    </source>
</evidence>
<evidence type="ECO:0000256" key="10">
    <source>
        <dbReference type="SAM" id="Phobius"/>
    </source>
</evidence>
<dbReference type="PRINTS" id="PR00812">
    <property type="entry name" value="BCTERIALGSPF"/>
</dbReference>
<evidence type="ECO:0000256" key="6">
    <source>
        <dbReference type="ARBA" id="ARBA00022692"/>
    </source>
</evidence>
<dbReference type="PROSITE" id="PS00874">
    <property type="entry name" value="T2SP_F"/>
    <property type="match status" value="1"/>
</dbReference>
<dbReference type="InterPro" id="IPR001992">
    <property type="entry name" value="T2SS_GspF/T4SS_PilC_CS"/>
</dbReference>
<dbReference type="PANTHER" id="PTHR30012">
    <property type="entry name" value="GENERAL SECRETION PATHWAY PROTEIN"/>
    <property type="match status" value="1"/>
</dbReference>
<accession>A0A3M8DR18</accession>
<dbReference type="Proteomes" id="UP000271031">
    <property type="component" value="Unassembled WGS sequence"/>
</dbReference>
<feature type="domain" description="Type II secretion system protein GspF" evidence="11">
    <location>
        <begin position="68"/>
        <end position="191"/>
    </location>
</feature>
<evidence type="ECO:0000256" key="7">
    <source>
        <dbReference type="ARBA" id="ARBA00022989"/>
    </source>
</evidence>
<evidence type="ECO:0000256" key="5">
    <source>
        <dbReference type="ARBA" id="ARBA00022519"/>
    </source>
</evidence>
<evidence type="ECO:0000313" key="13">
    <source>
        <dbReference type="Proteomes" id="UP000271031"/>
    </source>
</evidence>
<feature type="transmembrane region" description="Helical" evidence="10">
    <location>
        <begin position="222"/>
        <end position="240"/>
    </location>
</feature>
<feature type="domain" description="Type II secretion system protein GspF" evidence="11">
    <location>
        <begin position="271"/>
        <end position="393"/>
    </location>
</feature>
<keyword evidence="4" id="KW-1003">Cell membrane</keyword>
<evidence type="ECO:0000256" key="8">
    <source>
        <dbReference type="ARBA" id="ARBA00023136"/>
    </source>
</evidence>
<dbReference type="RefSeq" id="WP_122917489.1">
    <property type="nucleotide sequence ID" value="NZ_RHHQ01000007.1"/>
</dbReference>
<gene>
    <name evidence="12" type="ORF">EDM56_08645</name>
</gene>
<evidence type="ECO:0000256" key="9">
    <source>
        <dbReference type="RuleBase" id="RU003923"/>
    </source>
</evidence>
<evidence type="ECO:0000256" key="1">
    <source>
        <dbReference type="ARBA" id="ARBA00004429"/>
    </source>
</evidence>
<reference evidence="12 13" key="1">
    <citation type="submission" date="2018-10" db="EMBL/GenBank/DDBJ databases">
        <title>Phylogenomics of Brevibacillus.</title>
        <authorList>
            <person name="Dunlap C."/>
        </authorList>
    </citation>
    <scope>NUCLEOTIDE SEQUENCE [LARGE SCALE GENOMIC DNA]</scope>
    <source>
        <strain evidence="12 13">JCM 15716</strain>
    </source>
</reference>
<evidence type="ECO:0000256" key="4">
    <source>
        <dbReference type="ARBA" id="ARBA00022475"/>
    </source>
</evidence>
<dbReference type="Gene3D" id="1.20.81.30">
    <property type="entry name" value="Type II secretion system (T2SS), domain F"/>
    <property type="match status" value="2"/>
</dbReference>
<dbReference type="EMBL" id="RHHQ01000007">
    <property type="protein sequence ID" value="RNB90563.1"/>
    <property type="molecule type" value="Genomic_DNA"/>
</dbReference>
<organism evidence="12 13">
    <name type="scientific">Brevibacillus fluminis</name>
    <dbReference type="NCBI Taxonomy" id="511487"/>
    <lineage>
        <taxon>Bacteria</taxon>
        <taxon>Bacillati</taxon>
        <taxon>Bacillota</taxon>
        <taxon>Bacilli</taxon>
        <taxon>Bacillales</taxon>
        <taxon>Paenibacillaceae</taxon>
        <taxon>Brevibacillus</taxon>
    </lineage>
</organism>
<dbReference type="PANTHER" id="PTHR30012:SF0">
    <property type="entry name" value="TYPE II SECRETION SYSTEM PROTEIN F-RELATED"/>
    <property type="match status" value="1"/>
</dbReference>